<gene>
    <name evidence="3" type="ORF">SAMN05216266_101816</name>
</gene>
<feature type="region of interest" description="Disordered" evidence="1">
    <location>
        <begin position="39"/>
        <end position="58"/>
    </location>
</feature>
<keyword evidence="4" id="KW-1185">Reference proteome</keyword>
<evidence type="ECO:0000256" key="2">
    <source>
        <dbReference type="SAM" id="Phobius"/>
    </source>
</evidence>
<evidence type="ECO:0000313" key="3">
    <source>
        <dbReference type="EMBL" id="SFA84713.1"/>
    </source>
</evidence>
<name>A0A1I0W9L6_9PSEU</name>
<keyword evidence="2" id="KW-0472">Membrane</keyword>
<keyword evidence="2" id="KW-1133">Transmembrane helix</keyword>
<sequence>MFSIIMTWIGAMLGIVVLLAMAFGAFVLDFDDALGRRSRRAARPAENEEPDQKTAPLV</sequence>
<feature type="compositionally biased region" description="Basic and acidic residues" evidence="1">
    <location>
        <begin position="43"/>
        <end position="52"/>
    </location>
</feature>
<evidence type="ECO:0000256" key="1">
    <source>
        <dbReference type="SAM" id="MobiDB-lite"/>
    </source>
</evidence>
<reference evidence="4" key="1">
    <citation type="submission" date="2016-10" db="EMBL/GenBank/DDBJ databases">
        <authorList>
            <person name="Varghese N."/>
            <person name="Submissions S."/>
        </authorList>
    </citation>
    <scope>NUCLEOTIDE SEQUENCE [LARGE SCALE GENOMIC DNA]</scope>
    <source>
        <strain evidence="4">CGMCC 4.3568</strain>
    </source>
</reference>
<accession>A0A1I0W9L6</accession>
<feature type="transmembrane region" description="Helical" evidence="2">
    <location>
        <begin position="6"/>
        <end position="30"/>
    </location>
</feature>
<protein>
    <submittedName>
        <fullName evidence="3">Uncharacterized protein</fullName>
    </submittedName>
</protein>
<dbReference type="AlphaFoldDB" id="A0A1I0W9L6"/>
<dbReference type="Proteomes" id="UP000243799">
    <property type="component" value="Unassembled WGS sequence"/>
</dbReference>
<dbReference type="STRING" id="490629.SAMN05216266_101816"/>
<dbReference type="EMBL" id="FOKG01000001">
    <property type="protein sequence ID" value="SFA84713.1"/>
    <property type="molecule type" value="Genomic_DNA"/>
</dbReference>
<keyword evidence="2" id="KW-0812">Transmembrane</keyword>
<organism evidence="3 4">
    <name type="scientific">Amycolatopsis marina</name>
    <dbReference type="NCBI Taxonomy" id="490629"/>
    <lineage>
        <taxon>Bacteria</taxon>
        <taxon>Bacillati</taxon>
        <taxon>Actinomycetota</taxon>
        <taxon>Actinomycetes</taxon>
        <taxon>Pseudonocardiales</taxon>
        <taxon>Pseudonocardiaceae</taxon>
        <taxon>Amycolatopsis</taxon>
    </lineage>
</organism>
<dbReference type="RefSeq" id="WP_177242452.1">
    <property type="nucleotide sequence ID" value="NZ_FOKG01000001.1"/>
</dbReference>
<evidence type="ECO:0000313" key="4">
    <source>
        <dbReference type="Proteomes" id="UP000243799"/>
    </source>
</evidence>
<proteinExistence type="predicted"/>